<dbReference type="RefSeq" id="WP_345333396.1">
    <property type="nucleotide sequence ID" value="NZ_BAABJI010000004.1"/>
</dbReference>
<accession>A0ABP9GAT1</accession>
<comment type="caution">
    <text evidence="2">The sequence shown here is derived from an EMBL/GenBank/DDBJ whole genome shotgun (WGS) entry which is preliminary data.</text>
</comment>
<reference evidence="3" key="1">
    <citation type="journal article" date="2019" name="Int. J. Syst. Evol. Microbiol.">
        <title>The Global Catalogue of Microorganisms (GCM) 10K type strain sequencing project: providing services to taxonomists for standard genome sequencing and annotation.</title>
        <authorList>
            <consortium name="The Broad Institute Genomics Platform"/>
            <consortium name="The Broad Institute Genome Sequencing Center for Infectious Disease"/>
            <person name="Wu L."/>
            <person name="Ma J."/>
        </authorList>
    </citation>
    <scope>NUCLEOTIDE SEQUENCE [LARGE SCALE GENOMIC DNA]</scope>
    <source>
        <strain evidence="3">JCM 18283</strain>
    </source>
</reference>
<organism evidence="2 3">
    <name type="scientific">Mucilaginibacter defluvii</name>
    <dbReference type="NCBI Taxonomy" id="1196019"/>
    <lineage>
        <taxon>Bacteria</taxon>
        <taxon>Pseudomonadati</taxon>
        <taxon>Bacteroidota</taxon>
        <taxon>Sphingobacteriia</taxon>
        <taxon>Sphingobacteriales</taxon>
        <taxon>Sphingobacteriaceae</taxon>
        <taxon>Mucilaginibacter</taxon>
    </lineage>
</organism>
<name>A0ABP9GAT1_9SPHI</name>
<evidence type="ECO:0000256" key="1">
    <source>
        <dbReference type="SAM" id="SignalP"/>
    </source>
</evidence>
<proteinExistence type="predicted"/>
<gene>
    <name evidence="2" type="ORF">GCM10023313_35400</name>
</gene>
<sequence length="199" mass="22035">MKKPVILIALLTFVTLCAFTPPEGVKPCYLSLKKAGDLKAGPTDRLPADANNTRTLATEAGEIPITVTDGYRIIYTNKKKAPFVNLKAELSKPENYEQDKKNVLANLSYLNAQTTGMETTGKLLELDYNGYKAHGLSRADISEGETLGIFVIFPGDNTIIYLYFNNIEPAKSHFKTAAEYQGYRNNFIGEYTAHLAKCK</sequence>
<feature type="signal peptide" evidence="1">
    <location>
        <begin position="1"/>
        <end position="18"/>
    </location>
</feature>
<evidence type="ECO:0000313" key="2">
    <source>
        <dbReference type="EMBL" id="GAA4927755.1"/>
    </source>
</evidence>
<protein>
    <recommendedName>
        <fullName evidence="4">Lipoprotein</fullName>
    </recommendedName>
</protein>
<dbReference type="EMBL" id="BAABJI010000004">
    <property type="protein sequence ID" value="GAA4927755.1"/>
    <property type="molecule type" value="Genomic_DNA"/>
</dbReference>
<feature type="chain" id="PRO_5047165542" description="Lipoprotein" evidence="1">
    <location>
        <begin position="19"/>
        <end position="199"/>
    </location>
</feature>
<keyword evidence="3" id="KW-1185">Reference proteome</keyword>
<dbReference type="Proteomes" id="UP001501436">
    <property type="component" value="Unassembled WGS sequence"/>
</dbReference>
<evidence type="ECO:0008006" key="4">
    <source>
        <dbReference type="Google" id="ProtNLM"/>
    </source>
</evidence>
<keyword evidence="1" id="KW-0732">Signal</keyword>
<evidence type="ECO:0000313" key="3">
    <source>
        <dbReference type="Proteomes" id="UP001501436"/>
    </source>
</evidence>